<comment type="caution">
    <text evidence="1">The sequence shown here is derived from an EMBL/GenBank/DDBJ whole genome shotgun (WGS) entry which is preliminary data.</text>
</comment>
<reference evidence="2" key="1">
    <citation type="journal article" date="2019" name="Int. J. Syst. Evol. Microbiol.">
        <title>The Global Catalogue of Microorganisms (GCM) 10K type strain sequencing project: providing services to taxonomists for standard genome sequencing and annotation.</title>
        <authorList>
            <consortium name="The Broad Institute Genomics Platform"/>
            <consortium name="The Broad Institute Genome Sequencing Center for Infectious Disease"/>
            <person name="Wu L."/>
            <person name="Ma J."/>
        </authorList>
    </citation>
    <scope>NUCLEOTIDE SEQUENCE [LARGE SCALE GENOMIC DNA]</scope>
    <source>
        <strain evidence="2">JCM 3380</strain>
    </source>
</reference>
<name>A0ABP3ECJ5_9PSEU</name>
<proteinExistence type="predicted"/>
<keyword evidence="2" id="KW-1185">Reference proteome</keyword>
<evidence type="ECO:0000313" key="1">
    <source>
        <dbReference type="EMBL" id="GAA0259402.1"/>
    </source>
</evidence>
<accession>A0ABP3ECJ5</accession>
<dbReference type="Proteomes" id="UP001500416">
    <property type="component" value="Unassembled WGS sequence"/>
</dbReference>
<evidence type="ECO:0000313" key="2">
    <source>
        <dbReference type="Proteomes" id="UP001500416"/>
    </source>
</evidence>
<gene>
    <name evidence="1" type="ORF">GCM10010492_70440</name>
</gene>
<dbReference type="EMBL" id="BAAABU010000028">
    <property type="protein sequence ID" value="GAA0259402.1"/>
    <property type="molecule type" value="Genomic_DNA"/>
</dbReference>
<organism evidence="1 2">
    <name type="scientific">Saccharothrix mutabilis subsp. mutabilis</name>
    <dbReference type="NCBI Taxonomy" id="66855"/>
    <lineage>
        <taxon>Bacteria</taxon>
        <taxon>Bacillati</taxon>
        <taxon>Actinomycetota</taxon>
        <taxon>Actinomycetes</taxon>
        <taxon>Pseudonocardiales</taxon>
        <taxon>Pseudonocardiaceae</taxon>
        <taxon>Saccharothrix</taxon>
    </lineage>
</organism>
<protein>
    <submittedName>
        <fullName evidence="1">Uncharacterized protein</fullName>
    </submittedName>
</protein>
<sequence>MTRKVGLTDLEHKITAAMLTMVADALDEAAHPWAVIPPADSSRPPSSWPVPGHLFTPVDNERLRHEPQWWCRSGQLEQAVTEPVTVSA</sequence>